<protein>
    <submittedName>
        <fullName evidence="4">CopG family transcriptional regulator</fullName>
    </submittedName>
</protein>
<organism evidence="4 5">
    <name type="scientific">Brasilonema sennae CENA114</name>
    <dbReference type="NCBI Taxonomy" id="415709"/>
    <lineage>
        <taxon>Bacteria</taxon>
        <taxon>Bacillati</taxon>
        <taxon>Cyanobacteriota</taxon>
        <taxon>Cyanophyceae</taxon>
        <taxon>Nostocales</taxon>
        <taxon>Scytonemataceae</taxon>
        <taxon>Brasilonema</taxon>
        <taxon>Bromeliae group (in: Brasilonema)</taxon>
    </lineage>
</organism>
<evidence type="ECO:0000313" key="2">
    <source>
        <dbReference type="EMBL" id="QDL07949.1"/>
    </source>
</evidence>
<accession>A0A856MLM2</accession>
<evidence type="ECO:0000313" key="5">
    <source>
        <dbReference type="Proteomes" id="UP000503129"/>
    </source>
</evidence>
<evidence type="ECO:0000313" key="4">
    <source>
        <dbReference type="EMBL" id="QDL10087.1"/>
    </source>
</evidence>
<name>A0A856MLM2_9CYAN</name>
<dbReference type="KEGG" id="bsen:DP114_14275"/>
<dbReference type="KEGG" id="bsen:DP114_02170"/>
<proteinExistence type="predicted"/>
<dbReference type="KEGG" id="bsen:DP114_21260"/>
<evidence type="ECO:0000313" key="3">
    <source>
        <dbReference type="EMBL" id="QDL08911.1"/>
    </source>
</evidence>
<dbReference type="Proteomes" id="UP000503129">
    <property type="component" value="Chromosome"/>
</dbReference>
<dbReference type="RefSeq" id="WP_169264249.1">
    <property type="nucleotide sequence ID" value="NZ_CAWOXK010000001.1"/>
</dbReference>
<dbReference type="KEGG" id="bsen:DP114_08570"/>
<dbReference type="AlphaFoldDB" id="A0A856MLM2"/>
<evidence type="ECO:0000313" key="1">
    <source>
        <dbReference type="EMBL" id="QDL06868.1"/>
    </source>
</evidence>
<dbReference type="EMBL" id="CP030118">
    <property type="protein sequence ID" value="QDL08911.1"/>
    <property type="molecule type" value="Genomic_DNA"/>
</dbReference>
<reference evidence="4 5" key="1">
    <citation type="submission" date="2018-06" db="EMBL/GenBank/DDBJ databases">
        <title>Comparative genomics of Brasilonema spp. strains.</title>
        <authorList>
            <person name="Alvarenga D.O."/>
            <person name="Fiore M.F."/>
            <person name="Varani A.M."/>
        </authorList>
    </citation>
    <scope>NUCLEOTIDE SEQUENCE [LARGE SCALE GENOMIC DNA]</scope>
    <source>
        <strain evidence="4 5">CENA114</strain>
    </source>
</reference>
<gene>
    <name evidence="1" type="ORF">DP114_02170</name>
    <name evidence="2" type="ORF">DP114_08570</name>
    <name evidence="3" type="ORF">DP114_14275</name>
    <name evidence="4" type="ORF">DP114_21260</name>
</gene>
<dbReference type="EMBL" id="CP030118">
    <property type="protein sequence ID" value="QDL07949.1"/>
    <property type="molecule type" value="Genomic_DNA"/>
</dbReference>
<sequence length="53" mass="6283">MAKQTERLEIRITADELKTLELYCQLVDLNKSDVLREYIQSLKKKIKKMNSNV</sequence>
<dbReference type="EMBL" id="CP030118">
    <property type="protein sequence ID" value="QDL10087.1"/>
    <property type="molecule type" value="Genomic_DNA"/>
</dbReference>
<dbReference type="EMBL" id="CP030118">
    <property type="protein sequence ID" value="QDL06868.1"/>
    <property type="molecule type" value="Genomic_DNA"/>
</dbReference>
<keyword evidence="5" id="KW-1185">Reference proteome</keyword>